<keyword evidence="3" id="KW-0539">Nucleus</keyword>
<feature type="compositionally biased region" description="Basic and acidic residues" evidence="4">
    <location>
        <begin position="329"/>
        <end position="353"/>
    </location>
</feature>
<feature type="region of interest" description="Disordered" evidence="4">
    <location>
        <begin position="203"/>
        <end position="241"/>
    </location>
</feature>
<dbReference type="PANTHER" id="PTHR15818:SF2">
    <property type="entry name" value="G-PATCH DOMAIN AND KOW MOTIFS-CONTAINING PROTEIN"/>
    <property type="match status" value="1"/>
</dbReference>
<feature type="compositionally biased region" description="Basic and acidic residues" evidence="4">
    <location>
        <begin position="364"/>
        <end position="373"/>
    </location>
</feature>
<evidence type="ECO:0000256" key="1">
    <source>
        <dbReference type="ARBA" id="ARBA00004123"/>
    </source>
</evidence>
<gene>
    <name evidence="5" type="ORF">PACLA_8A021359</name>
</gene>
<dbReference type="Pfam" id="PF00467">
    <property type="entry name" value="KOW"/>
    <property type="match status" value="1"/>
</dbReference>
<dbReference type="GO" id="GO:0003676">
    <property type="term" value="F:nucleic acid binding"/>
    <property type="evidence" value="ECO:0007669"/>
    <property type="project" value="InterPro"/>
</dbReference>
<dbReference type="Pfam" id="PF12656">
    <property type="entry name" value="G-patch_2"/>
    <property type="match status" value="1"/>
</dbReference>
<dbReference type="PANTHER" id="PTHR15818">
    <property type="entry name" value="G PATCH AND KOW-CONTAINING"/>
    <property type="match status" value="1"/>
</dbReference>
<dbReference type="InterPro" id="IPR000467">
    <property type="entry name" value="G_patch_dom"/>
</dbReference>
<feature type="compositionally biased region" description="Basic residues" evidence="4">
    <location>
        <begin position="354"/>
        <end position="363"/>
    </location>
</feature>
<dbReference type="EMBL" id="CACRXK020020688">
    <property type="protein sequence ID" value="CAB4035074.1"/>
    <property type="molecule type" value="Genomic_DNA"/>
</dbReference>
<dbReference type="Gene3D" id="2.30.30.30">
    <property type="match status" value="1"/>
</dbReference>
<comment type="subcellular location">
    <subcellularLocation>
        <location evidence="1">Nucleus</location>
    </subcellularLocation>
</comment>
<dbReference type="CDD" id="cd13152">
    <property type="entry name" value="KOW_GPKOW_A"/>
    <property type="match status" value="1"/>
</dbReference>
<evidence type="ECO:0000256" key="4">
    <source>
        <dbReference type="SAM" id="MobiDB-lite"/>
    </source>
</evidence>
<proteinExistence type="inferred from homology"/>
<evidence type="ECO:0000256" key="2">
    <source>
        <dbReference type="ARBA" id="ARBA00010966"/>
    </source>
</evidence>
<keyword evidence="6" id="KW-1185">Reference proteome</keyword>
<dbReference type="Proteomes" id="UP001152795">
    <property type="component" value="Unassembled WGS sequence"/>
</dbReference>
<dbReference type="InterPro" id="IPR026822">
    <property type="entry name" value="Spp2/MOS2_G-patch"/>
</dbReference>
<sequence>MKYSMTFSKMADQTEEKGRSVSFTFSKKKVTPKLVQTNKEYRNDENKTETDKDFIHSAEGKVLKSTKLKENVKELVIPCRNRSDVLLAKIQNAAGNTLDKQAAEEIIKDLTSAEKVENKTESNFAIPLLARTHLVTTGETTSNPESSAILEDESNLEDYDAVPVAEFGAAMLRGMGWKKGEAIGGTNKGLAVPIEFIPRAQGLGLGAERRHEEGGKKRRRKPGDEKSSQNSGPIFEKNGKVRHFKGLDEKIPDRPSQATTFSKGGYVVIESGTHKDLSGKITAVDEDNARVIVHLAMNGEELTVSQHNVRLVDRDEYKQFAKGNPSQNNEDKYRKTKRQRENDERENSRDYSPKKHKSKHKKQSKDESGRISKDTYERECRMDDEPCWMAPLIRVRIISKSFKNGKYYHKKAVIQDVVSRTTCVCRTDEGRLLEDVPQSVLETVIPKVDPRLILFVQGEHKGLVGEIVQTESSKQQAVIQILRDKNVVKSHYDDICEYTEDVHRE</sequence>
<protein>
    <submittedName>
        <fullName evidence="5">G patch domain and KOW motifs-containing</fullName>
    </submittedName>
</protein>
<accession>A0A7D9LL40</accession>
<dbReference type="PROSITE" id="PS50174">
    <property type="entry name" value="G_PATCH"/>
    <property type="match status" value="1"/>
</dbReference>
<organism evidence="5 6">
    <name type="scientific">Paramuricea clavata</name>
    <name type="common">Red gorgonian</name>
    <name type="synonym">Violescent sea-whip</name>
    <dbReference type="NCBI Taxonomy" id="317549"/>
    <lineage>
        <taxon>Eukaryota</taxon>
        <taxon>Metazoa</taxon>
        <taxon>Cnidaria</taxon>
        <taxon>Anthozoa</taxon>
        <taxon>Octocorallia</taxon>
        <taxon>Malacalcyonacea</taxon>
        <taxon>Plexauridae</taxon>
        <taxon>Paramuricea</taxon>
    </lineage>
</organism>
<dbReference type="InterPro" id="IPR041993">
    <property type="entry name" value="GPKOW_KOW1"/>
</dbReference>
<dbReference type="GO" id="GO:0000398">
    <property type="term" value="P:mRNA splicing, via spliceosome"/>
    <property type="evidence" value="ECO:0007669"/>
    <property type="project" value="InterPro"/>
</dbReference>
<dbReference type="InterPro" id="IPR005824">
    <property type="entry name" value="KOW"/>
</dbReference>
<dbReference type="SUPFAM" id="SSF50104">
    <property type="entry name" value="Translation proteins SH3-like domain"/>
    <property type="match status" value="1"/>
</dbReference>
<dbReference type="OrthoDB" id="5577072at2759"/>
<dbReference type="GO" id="GO:0005681">
    <property type="term" value="C:spliceosomal complex"/>
    <property type="evidence" value="ECO:0007669"/>
    <property type="project" value="TreeGrafter"/>
</dbReference>
<dbReference type="AlphaFoldDB" id="A0A7D9LL40"/>
<feature type="region of interest" description="Disordered" evidence="4">
    <location>
        <begin position="317"/>
        <end position="373"/>
    </location>
</feature>
<reference evidence="5" key="1">
    <citation type="submission" date="2020-04" db="EMBL/GenBank/DDBJ databases">
        <authorList>
            <person name="Alioto T."/>
            <person name="Alioto T."/>
            <person name="Gomez Garrido J."/>
        </authorList>
    </citation>
    <scope>NUCLEOTIDE SEQUENCE</scope>
    <source>
        <strain evidence="5">A484AB</strain>
    </source>
</reference>
<evidence type="ECO:0000313" key="5">
    <source>
        <dbReference type="EMBL" id="CAB4035074.1"/>
    </source>
</evidence>
<dbReference type="Gene3D" id="2.30.30.140">
    <property type="match status" value="1"/>
</dbReference>
<name>A0A7D9LL40_PARCT</name>
<dbReference type="InterPro" id="IPR045166">
    <property type="entry name" value="Spp2-like"/>
</dbReference>
<evidence type="ECO:0000313" key="6">
    <source>
        <dbReference type="Proteomes" id="UP001152795"/>
    </source>
</evidence>
<dbReference type="Pfam" id="PF25088">
    <property type="entry name" value="GPKOW_C"/>
    <property type="match status" value="1"/>
</dbReference>
<dbReference type="InterPro" id="IPR014722">
    <property type="entry name" value="Rib_uL2_dom2"/>
</dbReference>
<dbReference type="InterPro" id="IPR008991">
    <property type="entry name" value="Translation_prot_SH3-like_sf"/>
</dbReference>
<dbReference type="SMART" id="SM00443">
    <property type="entry name" value="G_patch"/>
    <property type="match status" value="1"/>
</dbReference>
<evidence type="ECO:0000256" key="3">
    <source>
        <dbReference type="ARBA" id="ARBA00023242"/>
    </source>
</evidence>
<comment type="similarity">
    <text evidence="2">Belongs to the MOS2 family.</text>
</comment>
<comment type="caution">
    <text evidence="5">The sequence shown here is derived from an EMBL/GenBank/DDBJ whole genome shotgun (WGS) entry which is preliminary data.</text>
</comment>